<keyword evidence="2" id="KW-1185">Reference proteome</keyword>
<dbReference type="EMBL" id="BSXS01000224">
    <property type="protein sequence ID" value="GME71516.1"/>
    <property type="molecule type" value="Genomic_DNA"/>
</dbReference>
<evidence type="ECO:0000313" key="2">
    <source>
        <dbReference type="Proteomes" id="UP001165064"/>
    </source>
</evidence>
<dbReference type="Proteomes" id="UP001165064">
    <property type="component" value="Unassembled WGS sequence"/>
</dbReference>
<evidence type="ECO:0000313" key="1">
    <source>
        <dbReference type="EMBL" id="GME71516.1"/>
    </source>
</evidence>
<reference evidence="1" key="1">
    <citation type="submission" date="2023-04" db="EMBL/GenBank/DDBJ databases">
        <title>Ambrosiozyma monospora NBRC 10751.</title>
        <authorList>
            <person name="Ichikawa N."/>
            <person name="Sato H."/>
            <person name="Tonouchi N."/>
        </authorList>
    </citation>
    <scope>NUCLEOTIDE SEQUENCE</scope>
    <source>
        <strain evidence="1">NBRC 10751</strain>
    </source>
</reference>
<sequence length="127" mass="14868">MLKLSIEISSWAQDVTSQGLSSLTDLIFNNKDMLTVSITIRGDSPSASVSSFYLKLFKQCDHVTVWTNRRDRDTSDNSKWINDIYNLNRLRIWFDKTHKFKLDLDLMNMHLLKELTLKDYPVNASFF</sequence>
<accession>A0ACB5SSD5</accession>
<proteinExistence type="predicted"/>
<protein>
    <submittedName>
        <fullName evidence="1">Unnamed protein product</fullName>
    </submittedName>
</protein>
<gene>
    <name evidence="1" type="ORF">Amon02_000061100</name>
</gene>
<name>A0ACB5SSD5_AMBMO</name>
<organism evidence="1 2">
    <name type="scientific">Ambrosiozyma monospora</name>
    <name type="common">Yeast</name>
    <name type="synonym">Endomycopsis monosporus</name>
    <dbReference type="NCBI Taxonomy" id="43982"/>
    <lineage>
        <taxon>Eukaryota</taxon>
        <taxon>Fungi</taxon>
        <taxon>Dikarya</taxon>
        <taxon>Ascomycota</taxon>
        <taxon>Saccharomycotina</taxon>
        <taxon>Pichiomycetes</taxon>
        <taxon>Pichiales</taxon>
        <taxon>Pichiaceae</taxon>
        <taxon>Ambrosiozyma</taxon>
    </lineage>
</organism>
<comment type="caution">
    <text evidence="1">The sequence shown here is derived from an EMBL/GenBank/DDBJ whole genome shotgun (WGS) entry which is preliminary data.</text>
</comment>